<reference evidence="4" key="1">
    <citation type="journal article" date="2014" name="Nat. Commun.">
        <title>Genomic adaptations of the halophilic Dead Sea filamentous fungus Eurotium rubrum.</title>
        <authorList>
            <person name="Kis-Papo T."/>
            <person name="Weig A.R."/>
            <person name="Riley R."/>
            <person name="Persoh D."/>
            <person name="Salamov A."/>
            <person name="Sun H."/>
            <person name="Lipzen A."/>
            <person name="Wasser S.P."/>
            <person name="Rambold G."/>
            <person name="Grigoriev I.V."/>
            <person name="Nevo E."/>
        </authorList>
    </citation>
    <scope>NUCLEOTIDE SEQUENCE [LARGE SCALE GENOMIC DNA]</scope>
    <source>
        <strain evidence="4">CBS 135680</strain>
    </source>
</reference>
<organism evidence="3 4">
    <name type="scientific">Aspergillus ruber (strain CBS 135680)</name>
    <dbReference type="NCBI Taxonomy" id="1388766"/>
    <lineage>
        <taxon>Eukaryota</taxon>
        <taxon>Fungi</taxon>
        <taxon>Dikarya</taxon>
        <taxon>Ascomycota</taxon>
        <taxon>Pezizomycotina</taxon>
        <taxon>Eurotiomycetes</taxon>
        <taxon>Eurotiomycetidae</taxon>
        <taxon>Eurotiales</taxon>
        <taxon>Aspergillaceae</taxon>
        <taxon>Aspergillus</taxon>
        <taxon>Aspergillus subgen. Aspergillus</taxon>
    </lineage>
</organism>
<name>A0A017SHU8_ASPRC</name>
<feature type="chain" id="PRO_5001499258" evidence="2">
    <location>
        <begin position="24"/>
        <end position="124"/>
    </location>
</feature>
<evidence type="ECO:0000256" key="2">
    <source>
        <dbReference type="SAM" id="SignalP"/>
    </source>
</evidence>
<keyword evidence="2" id="KW-0732">Signal</keyword>
<dbReference type="RefSeq" id="XP_040640196.1">
    <property type="nucleotide sequence ID" value="XM_040778451.1"/>
</dbReference>
<gene>
    <name evidence="3" type="ORF">EURHEDRAFT_354035</name>
</gene>
<dbReference type="EMBL" id="KK088418">
    <property type="protein sequence ID" value="EYE96508.1"/>
    <property type="molecule type" value="Genomic_DNA"/>
</dbReference>
<feature type="compositionally biased region" description="Polar residues" evidence="1">
    <location>
        <begin position="28"/>
        <end position="45"/>
    </location>
</feature>
<evidence type="ECO:0000313" key="3">
    <source>
        <dbReference type="EMBL" id="EYE96508.1"/>
    </source>
</evidence>
<proteinExistence type="predicted"/>
<feature type="compositionally biased region" description="Acidic residues" evidence="1">
    <location>
        <begin position="73"/>
        <end position="85"/>
    </location>
</feature>
<feature type="compositionally biased region" description="Gly residues" evidence="1">
    <location>
        <begin position="102"/>
        <end position="124"/>
    </location>
</feature>
<evidence type="ECO:0000256" key="1">
    <source>
        <dbReference type="SAM" id="MobiDB-lite"/>
    </source>
</evidence>
<feature type="signal peptide" evidence="2">
    <location>
        <begin position="1"/>
        <end position="23"/>
    </location>
</feature>
<keyword evidence="4" id="KW-1185">Reference proteome</keyword>
<evidence type="ECO:0000313" key="4">
    <source>
        <dbReference type="Proteomes" id="UP000019804"/>
    </source>
</evidence>
<feature type="region of interest" description="Disordered" evidence="1">
    <location>
        <begin position="25"/>
        <end position="45"/>
    </location>
</feature>
<dbReference type="HOGENOM" id="CLU_2003433_0_0_1"/>
<dbReference type="OrthoDB" id="10449787at2759"/>
<accession>A0A017SHU8</accession>
<dbReference type="Proteomes" id="UP000019804">
    <property type="component" value="Unassembled WGS sequence"/>
</dbReference>
<protein>
    <submittedName>
        <fullName evidence="3">Uncharacterized protein</fullName>
    </submittedName>
</protein>
<feature type="region of interest" description="Disordered" evidence="1">
    <location>
        <begin position="68"/>
        <end position="124"/>
    </location>
</feature>
<dbReference type="GeneID" id="63693575"/>
<sequence length="124" mass="12110">MKLSTVSLSLFLAAVSIAAPVNADASGVSLSREGSTGPDLSNSVNVEKKSVLDDLSDPIENNVLGVAKRQIEGEGEAEGQGEAEGEGQLGRGGDGEGEGKIGGKIGGGGKVGGAGKIGGEGEAF</sequence>
<dbReference type="AlphaFoldDB" id="A0A017SHU8"/>